<gene>
    <name evidence="2" type="ORF">EV378_4164</name>
</gene>
<dbReference type="AlphaFoldDB" id="A0A4R1HDU3"/>
<dbReference type="Proteomes" id="UP000295560">
    <property type="component" value="Unassembled WGS sequence"/>
</dbReference>
<evidence type="ECO:0000256" key="1">
    <source>
        <dbReference type="SAM" id="MobiDB-lite"/>
    </source>
</evidence>
<sequence length="72" mass="7806">MSTTEHRPLRITPLPMPRQPVEPAFTEALPVVEPPAPRARAGRPHRTRGSELAALAFALPLPIPAQRGPSEV</sequence>
<feature type="region of interest" description="Disordered" evidence="1">
    <location>
        <begin position="1"/>
        <end position="21"/>
    </location>
</feature>
<organism evidence="2 3">
    <name type="scientific">Pseudonocardia endophytica</name>
    <dbReference type="NCBI Taxonomy" id="401976"/>
    <lineage>
        <taxon>Bacteria</taxon>
        <taxon>Bacillati</taxon>
        <taxon>Actinomycetota</taxon>
        <taxon>Actinomycetes</taxon>
        <taxon>Pseudonocardiales</taxon>
        <taxon>Pseudonocardiaceae</taxon>
        <taxon>Pseudonocardia</taxon>
    </lineage>
</organism>
<reference evidence="2 3" key="1">
    <citation type="submission" date="2019-03" db="EMBL/GenBank/DDBJ databases">
        <title>Sequencing the genomes of 1000 actinobacteria strains.</title>
        <authorList>
            <person name="Klenk H.-P."/>
        </authorList>
    </citation>
    <scope>NUCLEOTIDE SEQUENCE [LARGE SCALE GENOMIC DNA]</scope>
    <source>
        <strain evidence="2 3">DSM 44969</strain>
    </source>
</reference>
<comment type="caution">
    <text evidence="2">The sequence shown here is derived from an EMBL/GenBank/DDBJ whole genome shotgun (WGS) entry which is preliminary data.</text>
</comment>
<accession>A0A4R1HDU3</accession>
<dbReference type="RefSeq" id="WP_132428801.1">
    <property type="nucleotide sequence ID" value="NZ_SMFZ01000002.1"/>
</dbReference>
<proteinExistence type="predicted"/>
<protein>
    <submittedName>
        <fullName evidence="2">Uncharacterized protein</fullName>
    </submittedName>
</protein>
<keyword evidence="3" id="KW-1185">Reference proteome</keyword>
<name>A0A4R1HDU3_PSEEN</name>
<evidence type="ECO:0000313" key="2">
    <source>
        <dbReference type="EMBL" id="TCK20214.1"/>
    </source>
</evidence>
<evidence type="ECO:0000313" key="3">
    <source>
        <dbReference type="Proteomes" id="UP000295560"/>
    </source>
</evidence>
<dbReference type="EMBL" id="SMFZ01000002">
    <property type="protein sequence ID" value="TCK20214.1"/>
    <property type="molecule type" value="Genomic_DNA"/>
</dbReference>